<dbReference type="GO" id="GO:0016020">
    <property type="term" value="C:membrane"/>
    <property type="evidence" value="ECO:0007669"/>
    <property type="project" value="UniProtKB-SubCell"/>
</dbReference>
<dbReference type="GO" id="GO:0140359">
    <property type="term" value="F:ABC-type transporter activity"/>
    <property type="evidence" value="ECO:0007669"/>
    <property type="project" value="InterPro"/>
</dbReference>
<feature type="transmembrane region" description="Helical" evidence="8">
    <location>
        <begin position="24"/>
        <end position="43"/>
    </location>
</feature>
<accession>A0A8R1U7Z4</accession>
<evidence type="ECO:0000256" key="4">
    <source>
        <dbReference type="ARBA" id="ARBA00022840"/>
    </source>
</evidence>
<reference evidence="10" key="1">
    <citation type="journal article" date="2008" name="Nat. Genet.">
        <title>The Pristionchus pacificus genome provides a unique perspective on nematode lifestyle and parasitism.</title>
        <authorList>
            <person name="Dieterich C."/>
            <person name="Clifton S.W."/>
            <person name="Schuster L.N."/>
            <person name="Chinwalla A."/>
            <person name="Delehaunty K."/>
            <person name="Dinkelacker I."/>
            <person name="Fulton L."/>
            <person name="Fulton R."/>
            <person name="Godfrey J."/>
            <person name="Minx P."/>
            <person name="Mitreva M."/>
            <person name="Roeseler W."/>
            <person name="Tian H."/>
            <person name="Witte H."/>
            <person name="Yang S.P."/>
            <person name="Wilson R.K."/>
            <person name="Sommer R.J."/>
        </authorList>
    </citation>
    <scope>NUCLEOTIDE SEQUENCE [LARGE SCALE GENOMIC DNA]</scope>
    <source>
        <strain evidence="10">PS312</strain>
    </source>
</reference>
<dbReference type="InterPro" id="IPR003439">
    <property type="entry name" value="ABC_transporter-like_ATP-bd"/>
</dbReference>
<feature type="transmembrane region" description="Helical" evidence="8">
    <location>
        <begin position="2307"/>
        <end position="2328"/>
    </location>
</feature>
<dbReference type="Pfam" id="PF00005">
    <property type="entry name" value="ABC_tran"/>
    <property type="match status" value="2"/>
</dbReference>
<dbReference type="InterPro" id="IPR003593">
    <property type="entry name" value="AAA+_ATPase"/>
</dbReference>
<dbReference type="PANTHER" id="PTHR19229">
    <property type="entry name" value="ATP-BINDING CASSETTE TRANSPORTER SUBFAMILY A ABCA"/>
    <property type="match status" value="1"/>
</dbReference>
<dbReference type="SUPFAM" id="SSF52540">
    <property type="entry name" value="P-loop containing nucleoside triphosphate hydrolases"/>
    <property type="match status" value="2"/>
</dbReference>
<dbReference type="GO" id="GO:0006869">
    <property type="term" value="P:lipid transport"/>
    <property type="evidence" value="ECO:0000318"/>
    <property type="project" value="GO_Central"/>
</dbReference>
<evidence type="ECO:0000256" key="3">
    <source>
        <dbReference type="ARBA" id="ARBA00022741"/>
    </source>
</evidence>
<evidence type="ECO:0000256" key="8">
    <source>
        <dbReference type="SAM" id="Phobius"/>
    </source>
</evidence>
<feature type="transmembrane region" description="Helical" evidence="8">
    <location>
        <begin position="2181"/>
        <end position="2202"/>
    </location>
</feature>
<evidence type="ECO:0000256" key="6">
    <source>
        <dbReference type="ARBA" id="ARBA00023136"/>
    </source>
</evidence>
<dbReference type="InterPro" id="IPR003959">
    <property type="entry name" value="ATPase_AAA_core"/>
</dbReference>
<protein>
    <submittedName>
        <fullName evidence="9">ABC transporter ATP-binding protein</fullName>
    </submittedName>
</protein>
<sequence>MISFWRQLRFLLWKGVVVKKRQKVWLAIEIIVPILLFAMLALIRTQDFTENHATCHYASKGFPSAGLAPFLNGWLCFFTNRCDQSPITGDEQRLLGEGVDRSLLIDGLRAISDQLAVIGANPEDFDTRMQSLADVIHSLADANLTTQQADLLSRMQFDDASLMAAELLALGIGDLAEKFGNPLANFIKELLAIKDVDSLVAALTCGQTITPETTGASPTGTQQPVHTVSDTLREFILDYVSQFSPGVADDSNATECYGVPFKETTCTYDNQPILQQVLPMLQGYILVAPAGPLAERLIEKLNDPLQYFEFFATIFPRFAEVALGLQDAINDSDLPKAAENIFGLTVHHPVQNALEHVIHTLFAPSSDASSMGAILKGVAENVDQALKCLLIDRIVPVANETVMESAAMCLQRRQQYWSGILLTNVTDTTNEVPSVITYKIRHLESMVDGTGAVADSDGNMRARDQPFIDLKYTTFGFSYLQEAVEQALRLMMAEDEQEEAFNDVGAYSQQEPYPCYAIDTFSGFDITTFLALFVVLSWMVPSALLVKNIVYEKEQRLKELMRIMGLGDSVHFLSWALISLVLNLVSVIIISVLLKFGGILPSVSFSLLVVFLLLFAIASIAQSLLLSTLFTNANIATACTAVLFLLFFIPYELSSRMNAVVAVICLLLPQTAMGFGMTMIANGDDNGEALWSTMDQMTLDDFSLSFWEILVALAVDIVLFCLLSWYISAVHPGIHGVSLPLYFFCLPSYWCGGGKEGVDNEGFDGDDDIFLPDRMQPDPKDAKMTVAIRRLEKVYGNGMKAVGRCCVGYSHRRAARLPDLRKDMRSVRDTLGFCPQHNVLFDVLTVREQLYFYGGLKGVADKNLKDEVNKIIDSVDLREKKNAFSGSLSGGQKRRLSIGIALIGGSRFVILDEPTAGVDVNSRKGIWKLLMEHKQDRTILLSTHHMDEADMLSDRVAILSEGKLTALGSSVFLKNRFGEHTTLTCIKNVDARVDYSHVIVEICKLHDKVPATLADQSEEELVFHLPITADSRAMEEFFQMFDQRLKGWNLSEYGISAPTLQDIFVSLAPQSDLKLTKLGGGCMDKMLSCFKGGKNAIAYSEQIAEPVKAETEDVCDTAPATRPSKARHARALLTARVHYTRRSWLILFFEMLVPILLLLLCELYAVYANKNQPSDISTQSPRYLTNDQYGDNTNHYLSLWDDTPSGVGAQLAETLLDYPGMGTRCVPSGADDNTYHPCWDEVFDIGELSLDTLLMDNQNDTAYNVNQTCGAIPYYWDCSVDDYPWDELPYFHANTSDYLVDLSYSTGGLALGHINPFAPSDESIQKRKEGWRTLREVLGEQAEVVGIDLSSLPTPTTTIPDFSNAITIDTFVDRVIGAMDTRESVKLSEVAVRDCNVSVAPPSRMHSLTLFSQSSIPPIESENDQSNDYNSQEFDAGDYSSQETTTDSVDESTSLELPEFLLIESSQLLSLFDRCPSCGLKAIVSRSFTLNGSAVRIAWDCEHCVTPQSWRSQSLLKGRYYHGNVKLVTAAHTTGLPFPRLHDFASVMGLSLPKERTIHDLLIVNKHKKEIGINNVSGRMEKAGVREGLRRIQAMQLRIRSVCTDNDAKLGKMLREDVLFKDIQHLLDFWHLIKSINHDLREIAKKRSCGNIQYWRRKIINHAYFLHFKYAKSRQLGLNYWKAVLPHVTGRHTNLGKIPFLDGIRRCKHKRLQPSTLHQIKRDSDEYQELKAVIMKPTFLAGFLRASPKKNTSPNECFNSIINLYAPKSRACSPRWYSERVKLATLHSNTLAILNLLNLREEKGNCSVNVLGRESNAVKRKMAKADHAWRREIWEAITAVIEGRLMEQFLKRINAPNDREYMLAMQQEEEENMDEGDEEEGEGEDGGESDVSEELGGGVYGEEVDSDHEPAMNTIELSEAEDEESEEELVEREGEEGSGSDWDEGEAALRALERGGRGRGRGRGRGGRGGRGRGGSVAVSVAAGKSTTVQGEGQPPEEEKGDRREKKERRSKTARKDMEEERESTDSDYDQPPLWYNNKRWFSLPIYTNVLSNSLLRMAHLRRGEPLDTFDRGIIVINHPMNVSLDQSFDDGTENQNVTIFRIVLLLLVMSVIPAGYAVFLVEDRVSHSFHLQLVSGLSRWMYWAMAYLFDTSLYLLSIILIMSIYLALGVNDFTYTFSLAGSYVLLWLVYGLVDVVLVYILQRCFTIAALAFVMIALGTFFVGTLTTMTVLILEQMVNSNTNFYVAYQVCYYTFLIFPQYNLGMGILRGSMAYQSVSFGEAYFRQINRPDLAGTVPMPDALQREMMGIHILALIVQLLVGLALLAFLEYGSLGFMRRMETKKTRALLEKEEHAKQDDIDVAAEARRVAKIEGDSSDYGLVVDGLAKKFSSTLAVRGVSFAVERGECFGLLGLNGAGKTTMFGMMTGRLEIGHGETVHSLLRSLHLLPYADVLTAALSGGNRRKLSVAVALVSQPPVIMLDEPSAGMDPGSQQFLWSVIGKMRRAGRAVILTSHSMEECEALCTRIAILDKGRIRCVGSKQHVKNKFGDGFSLTIKFTSTQQAEESQAFICERLSRAKLIAVHCSAAFYRIPSDLTTVVQILRVVNEVKQRFSVEDFSLSQTTLDEIFQYLSETSSAVNVKDEAVWTTKTKL</sequence>
<keyword evidence="6 8" id="KW-0472">Membrane</keyword>
<feature type="transmembrane region" description="Helical" evidence="8">
    <location>
        <begin position="599"/>
        <end position="621"/>
    </location>
</feature>
<evidence type="ECO:0000256" key="1">
    <source>
        <dbReference type="ARBA" id="ARBA00004141"/>
    </source>
</evidence>
<dbReference type="EnsemblMetazoa" id="PPA07652.1">
    <property type="protein sequence ID" value="PPA07652.1"/>
    <property type="gene ID" value="WBGene00097206"/>
</dbReference>
<feature type="transmembrane region" description="Helical" evidence="8">
    <location>
        <begin position="657"/>
        <end position="681"/>
    </location>
</feature>
<dbReference type="Proteomes" id="UP000005239">
    <property type="component" value="Unassembled WGS sequence"/>
</dbReference>
<dbReference type="OrthoDB" id="10255969at2759"/>
<feature type="compositionally biased region" description="Low complexity" evidence="7">
    <location>
        <begin position="1440"/>
        <end position="1452"/>
    </location>
</feature>
<dbReference type="PROSITE" id="PS00211">
    <property type="entry name" value="ABC_TRANSPORTER_1"/>
    <property type="match status" value="2"/>
</dbReference>
<feature type="compositionally biased region" description="Basic residues" evidence="7">
    <location>
        <begin position="1957"/>
        <end position="1971"/>
    </location>
</feature>
<evidence type="ECO:0000313" key="9">
    <source>
        <dbReference type="EnsemblMetazoa" id="PPA07652.1"/>
    </source>
</evidence>
<keyword evidence="10" id="KW-1185">Reference proteome</keyword>
<feature type="compositionally biased region" description="Polar residues" evidence="7">
    <location>
        <begin position="1424"/>
        <end position="1433"/>
    </location>
</feature>
<dbReference type="SMART" id="SM00382">
    <property type="entry name" value="AAA"/>
    <property type="match status" value="1"/>
</dbReference>
<feature type="compositionally biased region" description="Acidic residues" evidence="7">
    <location>
        <begin position="2020"/>
        <end position="2029"/>
    </location>
</feature>
<organism evidence="9 10">
    <name type="scientific">Pristionchus pacificus</name>
    <name type="common">Parasitic nematode worm</name>
    <dbReference type="NCBI Taxonomy" id="54126"/>
    <lineage>
        <taxon>Eukaryota</taxon>
        <taxon>Metazoa</taxon>
        <taxon>Ecdysozoa</taxon>
        <taxon>Nematoda</taxon>
        <taxon>Chromadorea</taxon>
        <taxon>Rhabditida</taxon>
        <taxon>Rhabditina</taxon>
        <taxon>Diplogasteromorpha</taxon>
        <taxon>Diplogasteroidea</taxon>
        <taxon>Neodiplogasteridae</taxon>
        <taxon>Pristionchus</taxon>
    </lineage>
</organism>
<evidence type="ECO:0000256" key="7">
    <source>
        <dbReference type="SAM" id="MobiDB-lite"/>
    </source>
</evidence>
<dbReference type="Pfam" id="PF23321">
    <property type="entry name" value="R1_ABCA1"/>
    <property type="match status" value="1"/>
</dbReference>
<feature type="transmembrane region" description="Helical" evidence="8">
    <location>
        <begin position="633"/>
        <end position="651"/>
    </location>
</feature>
<feature type="region of interest" description="Disordered" evidence="7">
    <location>
        <begin position="1416"/>
        <end position="1452"/>
    </location>
</feature>
<evidence type="ECO:0000313" key="10">
    <source>
        <dbReference type="Proteomes" id="UP000005239"/>
    </source>
</evidence>
<name>A0A2A6B6L6_PRIPA</name>
<feature type="compositionally biased region" description="Acidic residues" evidence="7">
    <location>
        <begin position="1918"/>
        <end position="1946"/>
    </location>
</feature>
<evidence type="ECO:0000256" key="5">
    <source>
        <dbReference type="ARBA" id="ARBA00022989"/>
    </source>
</evidence>
<feature type="transmembrane region" description="Helical" evidence="8">
    <location>
        <begin position="572"/>
        <end position="593"/>
    </location>
</feature>
<feature type="transmembrane region" description="Helical" evidence="8">
    <location>
        <begin position="2100"/>
        <end position="2122"/>
    </location>
</feature>
<feature type="transmembrane region" description="Helical" evidence="8">
    <location>
        <begin position="702"/>
        <end position="727"/>
    </location>
</feature>
<reference evidence="9" key="2">
    <citation type="submission" date="2022-06" db="UniProtKB">
        <authorList>
            <consortium name="EnsemblMetazoa"/>
        </authorList>
    </citation>
    <scope>IDENTIFICATION</scope>
    <source>
        <strain evidence="9">PS312</strain>
    </source>
</reference>
<keyword evidence="3" id="KW-0547">Nucleotide-binding</keyword>
<dbReference type="InterPro" id="IPR056264">
    <property type="entry name" value="R2_ABCA1-4-like"/>
</dbReference>
<dbReference type="PANTHER" id="PTHR19229:SF260">
    <property type="entry name" value="ABC TRANSPORTER DOMAIN-CONTAINING PROTEIN"/>
    <property type="match status" value="1"/>
</dbReference>
<gene>
    <name evidence="9" type="primary">WBGene00097206</name>
</gene>
<dbReference type="GO" id="GO:0005319">
    <property type="term" value="F:lipid transporter activity"/>
    <property type="evidence" value="ECO:0000318"/>
    <property type="project" value="GO_Central"/>
</dbReference>
<evidence type="ECO:0000256" key="2">
    <source>
        <dbReference type="ARBA" id="ARBA00022692"/>
    </source>
</evidence>
<dbReference type="PROSITE" id="PS50893">
    <property type="entry name" value="ABC_TRANSPORTER_2"/>
    <property type="match status" value="2"/>
</dbReference>
<dbReference type="InterPro" id="IPR013525">
    <property type="entry name" value="ABC2_TM"/>
</dbReference>
<proteinExistence type="predicted"/>
<keyword evidence="4" id="KW-0067">ATP-binding</keyword>
<dbReference type="InterPro" id="IPR027417">
    <property type="entry name" value="P-loop_NTPase"/>
</dbReference>
<feature type="transmembrane region" description="Helical" evidence="8">
    <location>
        <begin position="2209"/>
        <end position="2234"/>
    </location>
</feature>
<accession>A0A2A6B6L6</accession>
<dbReference type="InterPro" id="IPR017871">
    <property type="entry name" value="ABC_transporter-like_CS"/>
</dbReference>
<feature type="transmembrane region" description="Helical" evidence="8">
    <location>
        <begin position="1144"/>
        <end position="1167"/>
    </location>
</feature>
<feature type="compositionally biased region" description="Acidic residues" evidence="7">
    <location>
        <begin position="1868"/>
        <end position="1893"/>
    </location>
</feature>
<dbReference type="GO" id="GO:0042626">
    <property type="term" value="F:ATPase-coupled transmembrane transporter activity"/>
    <property type="evidence" value="ECO:0000318"/>
    <property type="project" value="GO_Central"/>
</dbReference>
<keyword evidence="5 8" id="KW-1133">Transmembrane helix</keyword>
<feature type="transmembrane region" description="Helical" evidence="8">
    <location>
        <begin position="2143"/>
        <end position="2169"/>
    </location>
</feature>
<dbReference type="GO" id="GO:0005524">
    <property type="term" value="F:ATP binding"/>
    <property type="evidence" value="ECO:0007669"/>
    <property type="project" value="UniProtKB-KW"/>
</dbReference>
<dbReference type="Pfam" id="PF13304">
    <property type="entry name" value="AAA_21"/>
    <property type="match status" value="1"/>
</dbReference>
<comment type="subcellular location">
    <subcellularLocation>
        <location evidence="1">Membrane</location>
        <topology evidence="1">Multi-pass membrane protein</topology>
    </subcellularLocation>
</comment>
<dbReference type="InterPro" id="IPR026082">
    <property type="entry name" value="ABCA"/>
</dbReference>
<keyword evidence="2 8" id="KW-0812">Transmembrane</keyword>
<dbReference type="Gene3D" id="3.40.50.300">
    <property type="entry name" value="P-loop containing nucleotide triphosphate hydrolases"/>
    <property type="match status" value="3"/>
</dbReference>
<dbReference type="Pfam" id="PF12698">
    <property type="entry name" value="ABC2_membrane_3"/>
    <property type="match status" value="2"/>
</dbReference>
<dbReference type="GO" id="GO:0016887">
    <property type="term" value="F:ATP hydrolysis activity"/>
    <property type="evidence" value="ECO:0007669"/>
    <property type="project" value="InterPro"/>
</dbReference>
<feature type="region of interest" description="Disordered" evidence="7">
    <location>
        <begin position="1868"/>
        <end position="2030"/>
    </location>
</feature>